<gene>
    <name evidence="1" type="ORF">IHE45_11G005400</name>
</gene>
<protein>
    <submittedName>
        <fullName evidence="1">Uncharacterized protein</fullName>
    </submittedName>
</protein>
<evidence type="ECO:0000313" key="2">
    <source>
        <dbReference type="Proteomes" id="UP000827976"/>
    </source>
</evidence>
<reference evidence="2" key="1">
    <citation type="journal article" date="2022" name="Nat. Commun.">
        <title>Chromosome evolution and the genetic basis of agronomically important traits in greater yam.</title>
        <authorList>
            <person name="Bredeson J.V."/>
            <person name="Lyons J.B."/>
            <person name="Oniyinde I.O."/>
            <person name="Okereke N.R."/>
            <person name="Kolade O."/>
            <person name="Nnabue I."/>
            <person name="Nwadili C.O."/>
            <person name="Hribova E."/>
            <person name="Parker M."/>
            <person name="Nwogha J."/>
            <person name="Shu S."/>
            <person name="Carlson J."/>
            <person name="Kariba R."/>
            <person name="Muthemba S."/>
            <person name="Knop K."/>
            <person name="Barton G.J."/>
            <person name="Sherwood A.V."/>
            <person name="Lopez-Montes A."/>
            <person name="Asiedu R."/>
            <person name="Jamnadass R."/>
            <person name="Muchugi A."/>
            <person name="Goodstein D."/>
            <person name="Egesi C.N."/>
            <person name="Featherston J."/>
            <person name="Asfaw A."/>
            <person name="Simpson G.G."/>
            <person name="Dolezel J."/>
            <person name="Hendre P.S."/>
            <person name="Van Deynze A."/>
            <person name="Kumar P.L."/>
            <person name="Obidiegwu J.E."/>
            <person name="Bhattacharjee R."/>
            <person name="Rokhsar D.S."/>
        </authorList>
    </citation>
    <scope>NUCLEOTIDE SEQUENCE [LARGE SCALE GENOMIC DNA]</scope>
    <source>
        <strain evidence="2">cv. TDa95/00328</strain>
    </source>
</reference>
<dbReference type="EMBL" id="CM037021">
    <property type="protein sequence ID" value="KAH7668344.1"/>
    <property type="molecule type" value="Genomic_DNA"/>
</dbReference>
<keyword evidence="2" id="KW-1185">Reference proteome</keyword>
<proteinExistence type="predicted"/>
<sequence>MAMLSFKILPGNGFPSFTRLKKPLLVVSPSRASTIHCSLRYETQSQISLDDSEGFTPIKGLATEEGKPDEEKGISGIHVPRQRYISVPKVELLDSILSMFDSKEDADEFARLSSCLDAILHAEHKAILEEMRAYYSFSDTKKQDTAGLSSSGLEESLSVNQYFPLGTENQEMDGQRNKEFFRPLYLGNVLELKRLFEKPPEINTTLSESRLATDFQQAFMKLLQDAEFEELSAQDLMLTYALNNDYLLTLPIYVDWKKASKSNAIIFRRGYATERQKGLLLVEKLDFLQSKLLQGIFFSLSRPLKKIGGWINEALKSSSEAADMQIWIDKVKLWLKERYSLERTKFMVESRSKNELNSEQIGDGKLPIWLAAQRAVARYEGFLSSVGPRGRLIRKLLTWMEIIPSMPEASLDLKEETSYSEAYLRQTFLPRITLSNIWEPASRESCGGNVWKMFQNAVSILFSKSILQEPAFQELILLYTEETSQNEYNGQLEGLPLQMKIYERIPIPELQVIFPHKKLSFRILDTVRLDIASLLGLLAFFVNYKFENILSSPSAVLLDVIATSALIIYVTRVALGYKQTWDRYQLLVNRTLYEKTLASGFGSVYFLLDASQQQQYKEAILVYAVLLHSKNNQVSCAKGVKDECEKFLYAKFKEKIEMPIDKALDTVMRLGLVMEFSEQGKIKLKAIPCSIAYNNLRKHWDHLLEQT</sequence>
<name>A0ACB7V4P7_DIOAL</name>
<organism evidence="1 2">
    <name type="scientific">Dioscorea alata</name>
    <name type="common">Purple yam</name>
    <dbReference type="NCBI Taxonomy" id="55571"/>
    <lineage>
        <taxon>Eukaryota</taxon>
        <taxon>Viridiplantae</taxon>
        <taxon>Streptophyta</taxon>
        <taxon>Embryophyta</taxon>
        <taxon>Tracheophyta</taxon>
        <taxon>Spermatophyta</taxon>
        <taxon>Magnoliopsida</taxon>
        <taxon>Liliopsida</taxon>
        <taxon>Dioscoreales</taxon>
        <taxon>Dioscoreaceae</taxon>
        <taxon>Dioscorea</taxon>
    </lineage>
</organism>
<accession>A0ACB7V4P7</accession>
<comment type="caution">
    <text evidence="1">The sequence shown here is derived from an EMBL/GenBank/DDBJ whole genome shotgun (WGS) entry which is preliminary data.</text>
</comment>
<evidence type="ECO:0000313" key="1">
    <source>
        <dbReference type="EMBL" id="KAH7668344.1"/>
    </source>
</evidence>
<dbReference type="Proteomes" id="UP000827976">
    <property type="component" value="Chromosome 11"/>
</dbReference>